<evidence type="ECO:0000313" key="1">
    <source>
        <dbReference type="EMBL" id="EXC31782.1"/>
    </source>
</evidence>
<keyword evidence="2" id="KW-1185">Reference proteome</keyword>
<sequence>MKYCTHNIETEHKIHISNLVVLDEVWSDFDKVLDYMDTKHMFGGKVLTPSPMAMSRDNSLQQDSPMPLVSVNDLPNKSLRRRRLDLSLILAIAFATPNITLEASDGLFYENVVHMWAFNSGLEHKMKFVRPEALPNEVGPDSSDDLNK</sequence>
<gene>
    <name evidence="1" type="ORF">L484_020606</name>
</gene>
<dbReference type="AlphaFoldDB" id="W9S954"/>
<organism evidence="1 2">
    <name type="scientific">Morus notabilis</name>
    <dbReference type="NCBI Taxonomy" id="981085"/>
    <lineage>
        <taxon>Eukaryota</taxon>
        <taxon>Viridiplantae</taxon>
        <taxon>Streptophyta</taxon>
        <taxon>Embryophyta</taxon>
        <taxon>Tracheophyta</taxon>
        <taxon>Spermatophyta</taxon>
        <taxon>Magnoliopsida</taxon>
        <taxon>eudicotyledons</taxon>
        <taxon>Gunneridae</taxon>
        <taxon>Pentapetalae</taxon>
        <taxon>rosids</taxon>
        <taxon>fabids</taxon>
        <taxon>Rosales</taxon>
        <taxon>Moraceae</taxon>
        <taxon>Moreae</taxon>
        <taxon>Morus</taxon>
    </lineage>
</organism>
<protein>
    <submittedName>
        <fullName evidence="1">Uncharacterized protein</fullName>
    </submittedName>
</protein>
<reference evidence="2" key="1">
    <citation type="submission" date="2013-01" db="EMBL/GenBank/DDBJ databases">
        <title>Draft Genome Sequence of a Mulberry Tree, Morus notabilis C.K. Schneid.</title>
        <authorList>
            <person name="He N."/>
            <person name="Zhao S."/>
        </authorList>
    </citation>
    <scope>NUCLEOTIDE SEQUENCE</scope>
</reference>
<dbReference type="EMBL" id="KE346271">
    <property type="protein sequence ID" value="EXC31782.1"/>
    <property type="molecule type" value="Genomic_DNA"/>
</dbReference>
<accession>W9S954</accession>
<name>W9S954_9ROSA</name>
<evidence type="ECO:0000313" key="2">
    <source>
        <dbReference type="Proteomes" id="UP000030645"/>
    </source>
</evidence>
<proteinExistence type="predicted"/>
<dbReference type="Proteomes" id="UP000030645">
    <property type="component" value="Unassembled WGS sequence"/>
</dbReference>